<proteinExistence type="predicted"/>
<keyword evidence="3" id="KW-0597">Phosphoprotein</keyword>
<evidence type="ECO:0000256" key="3">
    <source>
        <dbReference type="ARBA" id="ARBA00022553"/>
    </source>
</evidence>
<dbReference type="InterPro" id="IPR023213">
    <property type="entry name" value="CAT-like_dom_sf"/>
</dbReference>
<evidence type="ECO:0000256" key="7">
    <source>
        <dbReference type="ARBA" id="ARBA00023268"/>
    </source>
</evidence>
<dbReference type="InterPro" id="IPR032821">
    <property type="entry name" value="PKS_assoc"/>
</dbReference>
<dbReference type="CDD" id="cd00833">
    <property type="entry name" value="PKS"/>
    <property type="match status" value="1"/>
</dbReference>
<dbReference type="GO" id="GO:0004312">
    <property type="term" value="F:fatty acid synthase activity"/>
    <property type="evidence" value="ECO:0007669"/>
    <property type="project" value="TreeGrafter"/>
</dbReference>
<evidence type="ECO:0000256" key="5">
    <source>
        <dbReference type="ARBA" id="ARBA00022832"/>
    </source>
</evidence>
<dbReference type="InterPro" id="IPR001242">
    <property type="entry name" value="Condensation_dom"/>
</dbReference>
<keyword evidence="6" id="KW-0443">Lipid metabolism</keyword>
<dbReference type="Gene3D" id="3.30.559.10">
    <property type="entry name" value="Chloramphenicol acetyltransferase-like domain"/>
    <property type="match status" value="1"/>
</dbReference>
<dbReference type="GO" id="GO:0005886">
    <property type="term" value="C:plasma membrane"/>
    <property type="evidence" value="ECO:0007669"/>
    <property type="project" value="TreeGrafter"/>
</dbReference>
<evidence type="ECO:0000259" key="9">
    <source>
        <dbReference type="PROSITE" id="PS52004"/>
    </source>
</evidence>
<dbReference type="InterPro" id="IPR016035">
    <property type="entry name" value="Acyl_Trfase/lysoPLipase"/>
</dbReference>
<dbReference type="InterPro" id="IPR016039">
    <property type="entry name" value="Thiolase-like"/>
</dbReference>
<dbReference type="Pfam" id="PF02801">
    <property type="entry name" value="Ketoacyl-synt_C"/>
    <property type="match status" value="1"/>
</dbReference>
<keyword evidence="11" id="KW-1185">Reference proteome</keyword>
<dbReference type="SMART" id="SM00823">
    <property type="entry name" value="PKS_PP"/>
    <property type="match status" value="1"/>
</dbReference>
<dbReference type="STRING" id="75922.BST47_04915"/>
<dbReference type="PANTHER" id="PTHR43775">
    <property type="entry name" value="FATTY ACID SYNTHASE"/>
    <property type="match status" value="1"/>
</dbReference>
<dbReference type="Pfam" id="PF00668">
    <property type="entry name" value="Condensation"/>
    <property type="match status" value="1"/>
</dbReference>
<dbReference type="RefSeq" id="WP_083124085.1">
    <property type="nucleotide sequence ID" value="NZ_MVIM01000002.1"/>
</dbReference>
<dbReference type="InterPro" id="IPR018201">
    <property type="entry name" value="Ketoacyl_synth_AS"/>
</dbReference>
<dbReference type="PROSITE" id="PS00012">
    <property type="entry name" value="PHOSPHOPANTETHEINE"/>
    <property type="match status" value="1"/>
</dbReference>
<keyword evidence="7" id="KW-0511">Multifunctional enzyme</keyword>
<evidence type="ECO:0000313" key="11">
    <source>
        <dbReference type="Proteomes" id="UP000192411"/>
    </source>
</evidence>
<feature type="domain" description="Carrier" evidence="8">
    <location>
        <begin position="930"/>
        <end position="1004"/>
    </location>
</feature>
<dbReference type="SUPFAM" id="SSF52151">
    <property type="entry name" value="FabD/lysophospholipase-like"/>
    <property type="match status" value="1"/>
</dbReference>
<dbReference type="InterPro" id="IPR014031">
    <property type="entry name" value="Ketoacyl_synth_C"/>
</dbReference>
<sequence length="1490" mass="157588">MDSDVTTGSNDLPPNAIAVIGMAGRFPGADSVTTFWDNLRRGEESIATLSEDALAAAGVSAKTLADPAYVRRAPLLDGTEEFDAEYFGMTPYTAAMMDPQQRLFLQTAWHAFEDSGYDPATFDGAIGVFAASTASGYLMNNLMSHRDPKALVGEGITVEMFNLVLLNDKDYLATRASHQFNLRGPSISVQTACSSSLVAVHLACQSLLSGESDMVLAGAASIRVPHHVGYTYEPGAMVSASGHCRPFDVRSDGTIFGSGVAAVILKPLAAALDDGDRIHAVIRGSAINNDGSVKMTYAAPALTGQAEVIAEAHAVAGVDSSTIGFVETHGTGTPLGDPIEIEALRQAFEVSDLDRPGPCVLGSVKSNIGHLDAASGVTGLIKTILCLENKAIPPTVHYTAPNPELHLEKTPFVVANTYTPWESDAPRRAGVSSFGVGGTNAHVVLEEAPRTSVTAPASGPQVLLLSARTAESLQDARAALAAELSRHSRDEDPSLPDVAFTLAGRRAYEVRMAAVVADRANATAVLTAPPDQQEHENVSVGQCPPGITPGAQRVAFLFPGQGAQHVGMAHDLYDAEPVFREAFDRCAAGFGQELGIDVVAEVFDGAGMESTDLAQPALFAVEYALAQLVMAYGVTPAALAGHSIGELVAATLAGVFDLETALKVVSMRARLMHAAPAGAMVAVAAAPDDIAEHMTPDVDLAAINEFGNCVVAGSQEAIRAFTDSLAAAGILARRVRTSHGFHSRSMDSVLAPFEEYLSTVTLHAPRIPMLSNITGTWMTAEEATDPHRWAKHIRSTVRFADELAELLVDGHRVLVEVGPGGSLTGSAVRLPGWSETHRAVRLMRHPLQSRNDRDVFLLGLGQLWSAGVDVDWTARHGHRPHLVTLPGYAFARQRHWIEPAAFVRSGDVSASIVTAAKSLPDGGQPALATDARSQMLATLQRIWSQCLGVESVAAGDNFFELGGDSLLAIGVAMTAAHEGVELTPQDLYDHDSLGALADTLVARYASGGLGGQPTDELNPPVPPNILRFLDSGLAEPGRWRTPLVLRIDPSVSAEDATAVMTAVVNHHDALRMRVADRAGVWEQHISEPADYAGLTQHTLPADALPGNDVEREALSTIVSDTIGAQDLDSAPLTGTFVVDAQGSPRFLVLTLHGMVDDSKSREILVTDLLTAFAQRLAGSEITLEPATTDWREWSRRCAALAAHPAVLNRRNYWIDHAAMATVSLAGPQLDAGHGGAPGAADLTRLATALTPEQTSQVDNARRISQASTEEILLAALARILAIIVGDGVATVDLAGAGRSVLRPEVDVRRTVGWFSAIHPIALPCMDIPGASAAQLLAEVSRTVRAVPHHGIGYGLLRYLHAPTAELLKATPTSEIFFSYLGMLPEWKETGAAVQVDGDTELTIRQTLPGLGHLLELRAYRHGGVLHVDWWYDRRRVPSGIAEALAERFGATLIALIEDAVAGDEGGDGAEAEDEALALVDLSAAVLDDDE</sequence>
<dbReference type="Gene3D" id="1.10.1200.10">
    <property type="entry name" value="ACP-like"/>
    <property type="match status" value="1"/>
</dbReference>
<keyword evidence="4" id="KW-0808">Transferase</keyword>
<reference evidence="10 11" key="1">
    <citation type="submission" date="2017-02" db="EMBL/GenBank/DDBJ databases">
        <title>The new phylogeny of genus Mycobacterium.</title>
        <authorList>
            <person name="Tortoli E."/>
            <person name="Trovato A."/>
            <person name="Cirillo D.M."/>
        </authorList>
    </citation>
    <scope>NUCLEOTIDE SEQUENCE [LARGE SCALE GENOMIC DNA]</scope>
    <source>
        <strain evidence="10 11">DSM 44338</strain>
    </source>
</reference>
<feature type="domain" description="Ketosynthase family 3 (KS3)" evidence="9">
    <location>
        <begin position="14"/>
        <end position="447"/>
    </location>
</feature>
<dbReference type="EMBL" id="MVIM01000002">
    <property type="protein sequence ID" value="ORB67811.1"/>
    <property type="molecule type" value="Genomic_DNA"/>
</dbReference>
<evidence type="ECO:0000256" key="1">
    <source>
        <dbReference type="ARBA" id="ARBA00001957"/>
    </source>
</evidence>
<dbReference type="InterPro" id="IPR020806">
    <property type="entry name" value="PKS_PP-bd"/>
</dbReference>
<evidence type="ECO:0000256" key="2">
    <source>
        <dbReference type="ARBA" id="ARBA00022450"/>
    </source>
</evidence>
<evidence type="ECO:0000259" key="8">
    <source>
        <dbReference type="PROSITE" id="PS50075"/>
    </source>
</evidence>
<comment type="caution">
    <text evidence="10">The sequence shown here is derived from an EMBL/GenBank/DDBJ whole genome shotgun (WGS) entry which is preliminary data.</text>
</comment>
<dbReference type="GO" id="GO:0005737">
    <property type="term" value="C:cytoplasm"/>
    <property type="evidence" value="ECO:0007669"/>
    <property type="project" value="TreeGrafter"/>
</dbReference>
<dbReference type="SMART" id="SM00825">
    <property type="entry name" value="PKS_KS"/>
    <property type="match status" value="1"/>
</dbReference>
<dbReference type="InterPro" id="IPR016036">
    <property type="entry name" value="Malonyl_transacylase_ACP-bd"/>
</dbReference>
<protein>
    <submittedName>
        <fullName evidence="10">Polyketide synthase</fullName>
    </submittedName>
</protein>
<dbReference type="SUPFAM" id="SSF55048">
    <property type="entry name" value="Probable ACP-binding domain of malonyl-CoA ACP transacylase"/>
    <property type="match status" value="1"/>
</dbReference>
<dbReference type="Gene3D" id="3.40.366.10">
    <property type="entry name" value="Malonyl-Coenzyme A Acyl Carrier Protein, domain 2"/>
    <property type="match status" value="1"/>
</dbReference>
<dbReference type="InterPro" id="IPR014043">
    <property type="entry name" value="Acyl_transferase_dom"/>
</dbReference>
<dbReference type="PROSITE" id="PS00606">
    <property type="entry name" value="KS3_1"/>
    <property type="match status" value="1"/>
</dbReference>
<organism evidence="10 11">
    <name type="scientific">Mycolicibacterium tusciae</name>
    <dbReference type="NCBI Taxonomy" id="75922"/>
    <lineage>
        <taxon>Bacteria</taxon>
        <taxon>Bacillati</taxon>
        <taxon>Actinomycetota</taxon>
        <taxon>Actinomycetes</taxon>
        <taxon>Mycobacteriales</taxon>
        <taxon>Mycobacteriaceae</taxon>
        <taxon>Mycolicibacterium</taxon>
    </lineage>
</organism>
<dbReference type="InterPro" id="IPR009081">
    <property type="entry name" value="PP-bd_ACP"/>
</dbReference>
<evidence type="ECO:0000313" key="10">
    <source>
        <dbReference type="EMBL" id="ORB67811.1"/>
    </source>
</evidence>
<dbReference type="SUPFAM" id="SSF53901">
    <property type="entry name" value="Thiolase-like"/>
    <property type="match status" value="1"/>
</dbReference>
<dbReference type="Pfam" id="PF00698">
    <property type="entry name" value="Acyl_transf_1"/>
    <property type="match status" value="1"/>
</dbReference>
<dbReference type="InterPro" id="IPR020841">
    <property type="entry name" value="PKS_Beta-ketoAc_synthase_dom"/>
</dbReference>
<dbReference type="InterPro" id="IPR014030">
    <property type="entry name" value="Ketoacyl_synth_N"/>
</dbReference>
<dbReference type="GO" id="GO:0031177">
    <property type="term" value="F:phosphopantetheine binding"/>
    <property type="evidence" value="ECO:0007669"/>
    <property type="project" value="InterPro"/>
</dbReference>
<dbReference type="GO" id="GO:0004315">
    <property type="term" value="F:3-oxoacyl-[acyl-carrier-protein] synthase activity"/>
    <property type="evidence" value="ECO:0007669"/>
    <property type="project" value="InterPro"/>
</dbReference>
<gene>
    <name evidence="10" type="ORF">BST47_04915</name>
</gene>
<dbReference type="Pfam" id="PF00550">
    <property type="entry name" value="PP-binding"/>
    <property type="match status" value="1"/>
</dbReference>
<dbReference type="SMART" id="SM00827">
    <property type="entry name" value="PKS_AT"/>
    <property type="match status" value="1"/>
</dbReference>
<dbReference type="PANTHER" id="PTHR43775:SF37">
    <property type="entry name" value="SI:DKEY-61P9.11"/>
    <property type="match status" value="1"/>
</dbReference>
<comment type="cofactor">
    <cofactor evidence="1">
        <name>pantetheine 4'-phosphate</name>
        <dbReference type="ChEBI" id="CHEBI:47942"/>
    </cofactor>
</comment>
<dbReference type="OrthoDB" id="9778690at2"/>
<dbReference type="Gene3D" id="3.40.47.10">
    <property type="match status" value="1"/>
</dbReference>
<dbReference type="InterPro" id="IPR006162">
    <property type="entry name" value="Ppantetheine_attach_site"/>
</dbReference>
<evidence type="ECO:0000256" key="6">
    <source>
        <dbReference type="ARBA" id="ARBA00023098"/>
    </source>
</evidence>
<dbReference type="SUPFAM" id="SSF52777">
    <property type="entry name" value="CoA-dependent acyltransferases"/>
    <property type="match status" value="2"/>
</dbReference>
<accession>A0A1X0JYA6</accession>
<dbReference type="SUPFAM" id="SSF47336">
    <property type="entry name" value="ACP-like"/>
    <property type="match status" value="1"/>
</dbReference>
<dbReference type="InterPro" id="IPR001227">
    <property type="entry name" value="Ac_transferase_dom_sf"/>
</dbReference>
<dbReference type="FunFam" id="3.40.47.10:FF:000042">
    <property type="entry name" value="Polyketide synthase Pks13"/>
    <property type="match status" value="1"/>
</dbReference>
<dbReference type="Pfam" id="PF16197">
    <property type="entry name" value="KAsynt_C_assoc"/>
    <property type="match status" value="1"/>
</dbReference>
<dbReference type="PROSITE" id="PS52004">
    <property type="entry name" value="KS3_2"/>
    <property type="match status" value="1"/>
</dbReference>
<keyword evidence="2" id="KW-0596">Phosphopantetheine</keyword>
<keyword evidence="5" id="KW-0276">Fatty acid metabolism</keyword>
<dbReference type="Proteomes" id="UP000192411">
    <property type="component" value="Unassembled WGS sequence"/>
</dbReference>
<dbReference type="Pfam" id="PF00109">
    <property type="entry name" value="ketoacyl-synt"/>
    <property type="match status" value="1"/>
</dbReference>
<dbReference type="InterPro" id="IPR050091">
    <property type="entry name" value="PKS_NRPS_Biosynth_Enz"/>
</dbReference>
<evidence type="ECO:0000256" key="4">
    <source>
        <dbReference type="ARBA" id="ARBA00022679"/>
    </source>
</evidence>
<dbReference type="InterPro" id="IPR036736">
    <property type="entry name" value="ACP-like_sf"/>
</dbReference>
<dbReference type="PROSITE" id="PS50075">
    <property type="entry name" value="CARRIER"/>
    <property type="match status" value="1"/>
</dbReference>
<dbReference type="GO" id="GO:0006633">
    <property type="term" value="P:fatty acid biosynthetic process"/>
    <property type="evidence" value="ECO:0007669"/>
    <property type="project" value="InterPro"/>
</dbReference>
<dbReference type="Gene3D" id="3.30.559.30">
    <property type="entry name" value="Nonribosomal peptide synthetase, condensation domain"/>
    <property type="match status" value="1"/>
</dbReference>
<name>A0A1X0JYA6_9MYCO</name>
<dbReference type="GO" id="GO:0071770">
    <property type="term" value="P:DIM/DIP cell wall layer assembly"/>
    <property type="evidence" value="ECO:0007669"/>
    <property type="project" value="TreeGrafter"/>
</dbReference>
<dbReference type="Gene3D" id="3.30.70.3290">
    <property type="match status" value="1"/>
</dbReference>